<dbReference type="FunFam" id="1.20.58.120:FF:000010">
    <property type="entry name" value="BAG family molecular chaperone regulator 6"/>
    <property type="match status" value="1"/>
</dbReference>
<dbReference type="Pfam" id="PF02179">
    <property type="entry name" value="BAG"/>
    <property type="match status" value="1"/>
</dbReference>
<name>A0A6A1UML3_9ROSI</name>
<evidence type="ECO:0000313" key="7">
    <source>
        <dbReference type="Proteomes" id="UP000516437"/>
    </source>
</evidence>
<dbReference type="PROSITE" id="PS50096">
    <property type="entry name" value="IQ"/>
    <property type="match status" value="1"/>
</dbReference>
<dbReference type="AlphaFoldDB" id="A0A6A1UML3"/>
<dbReference type="PANTHER" id="PTHR33322">
    <property type="entry name" value="BAG DOMAIN CONTAINING PROTEIN, EXPRESSED"/>
    <property type="match status" value="1"/>
</dbReference>
<dbReference type="EMBL" id="RXIC02000068">
    <property type="protein sequence ID" value="KAB1201423.1"/>
    <property type="molecule type" value="Genomic_DNA"/>
</dbReference>
<keyword evidence="2" id="KW-0143">Chaperone</keyword>
<dbReference type="PANTHER" id="PTHR33322:SF4">
    <property type="entry name" value="BAG DOMAIN CONTAINING PROTEIN, EXPRESSED"/>
    <property type="match status" value="1"/>
</dbReference>
<sequence>MDSPFRTNRWNFPSSATGIRAQPKATPSRKVVSIPVHFVGSERSRSDSALKIQKVFRGFLVRKSVRKIAALRSEVDEIEKKISEKETVEKLRSDPKERLRVNETLMSLLFRLDSVRGVYPTVRDCRKAVIKRAIASQEMVDAIVSGQQIPGTVDEASEAETVHLNLDIPEVADDELRGKAPEIDSAACDLVENRGNLSANRETLDGLENNVADLVPDSVEPERIHGGESMPNSGVTNAEPDENLKFQALDQAIENSEKVDSVGADVAGAEIESRDEEMFEDHHVAPSLNDCAEESVGTSQTESESGSSANPETLIEGVEENPSKQAVQVETLGKEVGAGEDCGGLGGREGEQKEQGAPGEDDGG</sequence>
<accession>A0A6A1UML3</accession>
<reference evidence="6 7" key="1">
    <citation type="journal article" date="2019" name="Plant Biotechnol. J.">
        <title>The red bayberry genome and genetic basis of sex determination.</title>
        <authorList>
            <person name="Jia H.M."/>
            <person name="Jia H.J."/>
            <person name="Cai Q.L."/>
            <person name="Wang Y."/>
            <person name="Zhao H.B."/>
            <person name="Yang W.F."/>
            <person name="Wang G.Y."/>
            <person name="Li Y.H."/>
            <person name="Zhan D.L."/>
            <person name="Shen Y.T."/>
            <person name="Niu Q.F."/>
            <person name="Chang L."/>
            <person name="Qiu J."/>
            <person name="Zhao L."/>
            <person name="Xie H.B."/>
            <person name="Fu W.Y."/>
            <person name="Jin J."/>
            <person name="Li X.W."/>
            <person name="Jiao Y."/>
            <person name="Zhou C.C."/>
            <person name="Tu T."/>
            <person name="Chai C.Y."/>
            <person name="Gao J.L."/>
            <person name="Fan L.J."/>
            <person name="van de Weg E."/>
            <person name="Wang J.Y."/>
            <person name="Gao Z.S."/>
        </authorList>
    </citation>
    <scope>NUCLEOTIDE SEQUENCE [LARGE SCALE GENOMIC DNA]</scope>
    <source>
        <tissue evidence="6">Leaves</tissue>
    </source>
</reference>
<dbReference type="Pfam" id="PF00612">
    <property type="entry name" value="IQ"/>
    <property type="match status" value="1"/>
</dbReference>
<protein>
    <submittedName>
        <fullName evidence="6">BAG family molecular chaperone regulator 5, mitochondrial</fullName>
    </submittedName>
</protein>
<evidence type="ECO:0000256" key="1">
    <source>
        <dbReference type="ARBA" id="ARBA00022860"/>
    </source>
</evidence>
<dbReference type="GO" id="GO:0051087">
    <property type="term" value="F:protein-folding chaperone binding"/>
    <property type="evidence" value="ECO:0007669"/>
    <property type="project" value="InterPro"/>
</dbReference>
<organism evidence="6 7">
    <name type="scientific">Morella rubra</name>
    <name type="common">Chinese bayberry</name>
    <dbReference type="NCBI Taxonomy" id="262757"/>
    <lineage>
        <taxon>Eukaryota</taxon>
        <taxon>Viridiplantae</taxon>
        <taxon>Streptophyta</taxon>
        <taxon>Embryophyta</taxon>
        <taxon>Tracheophyta</taxon>
        <taxon>Spermatophyta</taxon>
        <taxon>Magnoliopsida</taxon>
        <taxon>eudicotyledons</taxon>
        <taxon>Gunneridae</taxon>
        <taxon>Pentapetalae</taxon>
        <taxon>rosids</taxon>
        <taxon>fabids</taxon>
        <taxon>Fagales</taxon>
        <taxon>Myricaceae</taxon>
        <taxon>Morella</taxon>
    </lineage>
</organism>
<keyword evidence="7" id="KW-1185">Reference proteome</keyword>
<dbReference type="Proteomes" id="UP000516437">
    <property type="component" value="Unassembled WGS sequence"/>
</dbReference>
<dbReference type="InterPro" id="IPR036533">
    <property type="entry name" value="BAG_dom_sf"/>
</dbReference>
<evidence type="ECO:0000259" key="5">
    <source>
        <dbReference type="PROSITE" id="PS51035"/>
    </source>
</evidence>
<dbReference type="GO" id="GO:0009506">
    <property type="term" value="C:plasmodesma"/>
    <property type="evidence" value="ECO:0007669"/>
    <property type="project" value="TreeGrafter"/>
</dbReference>
<dbReference type="OrthoDB" id="1923217at2759"/>
<dbReference type="SMART" id="SM00264">
    <property type="entry name" value="BAG"/>
    <property type="match status" value="1"/>
</dbReference>
<gene>
    <name evidence="6" type="ORF">CJ030_MR0G003713</name>
</gene>
<dbReference type="GO" id="GO:0006457">
    <property type="term" value="P:protein folding"/>
    <property type="evidence" value="ECO:0007669"/>
    <property type="project" value="TreeGrafter"/>
</dbReference>
<evidence type="ECO:0000256" key="2">
    <source>
        <dbReference type="ARBA" id="ARBA00023186"/>
    </source>
</evidence>
<keyword evidence="1" id="KW-0112">Calmodulin-binding</keyword>
<dbReference type="InterPro" id="IPR040400">
    <property type="entry name" value="BAG5/6/7/8"/>
</dbReference>
<feature type="coiled-coil region" evidence="3">
    <location>
        <begin position="61"/>
        <end position="88"/>
    </location>
</feature>
<proteinExistence type="predicted"/>
<comment type="caution">
    <text evidence="6">The sequence shown here is derived from an EMBL/GenBank/DDBJ whole genome shotgun (WGS) entry which is preliminary data.</text>
</comment>
<dbReference type="SUPFAM" id="SSF63491">
    <property type="entry name" value="BAG domain"/>
    <property type="match status" value="1"/>
</dbReference>
<dbReference type="InterPro" id="IPR000048">
    <property type="entry name" value="IQ_motif_EF-hand-BS"/>
</dbReference>
<evidence type="ECO:0000256" key="4">
    <source>
        <dbReference type="SAM" id="MobiDB-lite"/>
    </source>
</evidence>
<feature type="domain" description="BAG" evidence="5">
    <location>
        <begin position="67"/>
        <end position="144"/>
    </location>
</feature>
<evidence type="ECO:0000256" key="3">
    <source>
        <dbReference type="SAM" id="Coils"/>
    </source>
</evidence>
<dbReference type="GO" id="GO:0005516">
    <property type="term" value="F:calmodulin binding"/>
    <property type="evidence" value="ECO:0007669"/>
    <property type="project" value="UniProtKB-KW"/>
</dbReference>
<keyword evidence="3" id="KW-0175">Coiled coil</keyword>
<dbReference type="Gene3D" id="1.20.58.120">
    <property type="entry name" value="BAG domain"/>
    <property type="match status" value="1"/>
</dbReference>
<evidence type="ECO:0000313" key="6">
    <source>
        <dbReference type="EMBL" id="KAB1201423.1"/>
    </source>
</evidence>
<feature type="compositionally biased region" description="Low complexity" evidence="4">
    <location>
        <begin position="294"/>
        <end position="308"/>
    </location>
</feature>
<dbReference type="InterPro" id="IPR003103">
    <property type="entry name" value="BAG_domain"/>
</dbReference>
<feature type="region of interest" description="Disordered" evidence="4">
    <location>
        <begin position="288"/>
        <end position="364"/>
    </location>
</feature>
<dbReference type="PROSITE" id="PS51035">
    <property type="entry name" value="BAG"/>
    <property type="match status" value="1"/>
</dbReference>